<evidence type="ECO:0000313" key="14">
    <source>
        <dbReference type="Proteomes" id="UP000281647"/>
    </source>
</evidence>
<proteinExistence type="inferred from homology"/>
<keyword evidence="5 12" id="KW-0813">Transport</keyword>
<evidence type="ECO:0000256" key="10">
    <source>
        <dbReference type="ARBA" id="ARBA00022989"/>
    </source>
</evidence>
<evidence type="ECO:0000256" key="4">
    <source>
        <dbReference type="ARBA" id="ARBA00016461"/>
    </source>
</evidence>
<keyword evidence="9 12" id="KW-0201">Cytochrome c-type biogenesis</keyword>
<accession>A0A432V230</accession>
<evidence type="ECO:0000256" key="2">
    <source>
        <dbReference type="ARBA" id="ARBA00004377"/>
    </source>
</evidence>
<feature type="transmembrane region" description="Helical" evidence="12">
    <location>
        <begin position="6"/>
        <end position="28"/>
    </location>
</feature>
<evidence type="ECO:0000313" key="13">
    <source>
        <dbReference type="EMBL" id="RUM96239.1"/>
    </source>
</evidence>
<dbReference type="Proteomes" id="UP000281647">
    <property type="component" value="Unassembled WGS sequence"/>
</dbReference>
<dbReference type="GO" id="GO:0015886">
    <property type="term" value="P:heme transport"/>
    <property type="evidence" value="ECO:0007669"/>
    <property type="project" value="InterPro"/>
</dbReference>
<gene>
    <name evidence="13" type="primary">ccmD</name>
    <name evidence="13" type="ORF">EET67_18935</name>
</gene>
<comment type="function">
    <text evidence="1 12">Required for the export of heme to the periplasm for the biogenesis of c-type cytochromes.</text>
</comment>
<evidence type="ECO:0000256" key="5">
    <source>
        <dbReference type="ARBA" id="ARBA00022448"/>
    </source>
</evidence>
<keyword evidence="11 12" id="KW-0472">Membrane</keyword>
<evidence type="ECO:0000256" key="11">
    <source>
        <dbReference type="ARBA" id="ARBA00023136"/>
    </source>
</evidence>
<comment type="caution">
    <text evidence="13">The sequence shown here is derived from an EMBL/GenBank/DDBJ whole genome shotgun (WGS) entry which is preliminary data.</text>
</comment>
<dbReference type="Pfam" id="PF04995">
    <property type="entry name" value="CcmD"/>
    <property type="match status" value="1"/>
</dbReference>
<evidence type="ECO:0000256" key="6">
    <source>
        <dbReference type="ARBA" id="ARBA00022475"/>
    </source>
</evidence>
<evidence type="ECO:0000256" key="8">
    <source>
        <dbReference type="ARBA" id="ARBA00022692"/>
    </source>
</evidence>
<evidence type="ECO:0000256" key="12">
    <source>
        <dbReference type="RuleBase" id="RU363101"/>
    </source>
</evidence>
<dbReference type="InterPro" id="IPR007078">
    <property type="entry name" value="Haem_export_protD_CcmD"/>
</dbReference>
<dbReference type="OrthoDB" id="9811628at2"/>
<reference evidence="13 14" key="1">
    <citation type="submission" date="2018-11" db="EMBL/GenBank/DDBJ databases">
        <title>Pseudaminobacter arsenicus sp. nov., an arsenic-resistant bacterium isolated from arsenic-rich aquifers.</title>
        <authorList>
            <person name="Mu Y."/>
        </authorList>
    </citation>
    <scope>NUCLEOTIDE SEQUENCE [LARGE SCALE GENOMIC DNA]</scope>
    <source>
        <strain evidence="13 14">CB3</strain>
    </source>
</reference>
<dbReference type="GO" id="GO:0017004">
    <property type="term" value="P:cytochrome complex assembly"/>
    <property type="evidence" value="ECO:0007669"/>
    <property type="project" value="UniProtKB-KW"/>
</dbReference>
<evidence type="ECO:0000256" key="3">
    <source>
        <dbReference type="ARBA" id="ARBA00008741"/>
    </source>
</evidence>
<keyword evidence="10 12" id="KW-1133">Transmembrane helix</keyword>
<evidence type="ECO:0000256" key="1">
    <source>
        <dbReference type="ARBA" id="ARBA00002442"/>
    </source>
</evidence>
<dbReference type="GO" id="GO:0005886">
    <property type="term" value="C:plasma membrane"/>
    <property type="evidence" value="ECO:0007669"/>
    <property type="project" value="UniProtKB-SubCell"/>
</dbReference>
<comment type="subcellular location">
    <subcellularLocation>
        <location evidence="2 12">Cell inner membrane</location>
        <topology evidence="2 12">Single-pass membrane protein</topology>
    </subcellularLocation>
</comment>
<evidence type="ECO:0000256" key="7">
    <source>
        <dbReference type="ARBA" id="ARBA00022519"/>
    </source>
</evidence>
<dbReference type="RefSeq" id="WP_128628111.1">
    <property type="nucleotide sequence ID" value="NZ_RKST01000021.1"/>
</dbReference>
<keyword evidence="7 12" id="KW-0997">Cell inner membrane</keyword>
<dbReference type="EMBL" id="RKST01000021">
    <property type="protein sequence ID" value="RUM96239.1"/>
    <property type="molecule type" value="Genomic_DNA"/>
</dbReference>
<keyword evidence="6 12" id="KW-1003">Cell membrane</keyword>
<sequence>MTAHALYVSAAYAISALVLAGLVIWILADQRGRRREMAELEASGARRRSDRGSIKK</sequence>
<comment type="similarity">
    <text evidence="3 12">Belongs to the CcmD/CycX/HelD family.</text>
</comment>
<evidence type="ECO:0000256" key="9">
    <source>
        <dbReference type="ARBA" id="ARBA00022748"/>
    </source>
</evidence>
<organism evidence="13 14">
    <name type="scientific">Borborobacter arsenicus</name>
    <dbReference type="NCBI Taxonomy" id="1851146"/>
    <lineage>
        <taxon>Bacteria</taxon>
        <taxon>Pseudomonadati</taxon>
        <taxon>Pseudomonadota</taxon>
        <taxon>Alphaproteobacteria</taxon>
        <taxon>Hyphomicrobiales</taxon>
        <taxon>Phyllobacteriaceae</taxon>
        <taxon>Borborobacter</taxon>
    </lineage>
</organism>
<protein>
    <recommendedName>
        <fullName evidence="4 12">Heme exporter protein D</fullName>
    </recommendedName>
</protein>
<dbReference type="NCBIfam" id="TIGR03141">
    <property type="entry name" value="cytochro_ccmD"/>
    <property type="match status" value="1"/>
</dbReference>
<keyword evidence="8 12" id="KW-0812">Transmembrane</keyword>
<name>A0A432V230_9HYPH</name>
<dbReference type="AlphaFoldDB" id="A0A432V230"/>
<keyword evidence="14" id="KW-1185">Reference proteome</keyword>